<keyword evidence="10" id="KW-1185">Reference proteome</keyword>
<keyword evidence="7" id="KW-0812">Transmembrane</keyword>
<sequence length="544" mass="60303">MADTKRMDSEAGGIGKFILAPGEKLGPYEIVTLLGQGGMGMVYEAYDPALKRAVAIKVLSENLAHDENAVARFIREAQAMANISHENVIPIYHIGQEYEIIYFSMELVAGQTLKESITQDKQVTAAELVGITHQIVAGLAAAHKKDIIHRDLKPENIILGADKRIRLLDFGLSRVMKTGNTLTQSGVILGTPHYMSPEQARGNPADHRSDMYSLGVTLYHLVNGSPPFDADTPLSVMLKHVSDPVPPIVNARIQVPKRFQRMTFKLMAKKPELRYQSYEQLSVELANIAEDPMLKRQLPPQISDSMSNHGSQKTLPTIPEGISRQTGVSSRKSQTAQRPSSTAARSIIVPSQPRSKSNTGILFFVFLLLIGSGLLAYLFKSQQRNPTTREYNQRSAGDSGYQMSPAADITGDDQADNTWVNDYSIEAESRESEEKPTPRQKSKSGNIQPKFEQAVNMYYEAYTDNEKRAALNAFYRVQAASSRGDYYYGEAENYIDRISQDLSDQSVSDMSPDDEQEIDEGTRPGSHPPPPHHPPPHPPPRTKP</sequence>
<feature type="compositionally biased region" description="Basic and acidic residues" evidence="6">
    <location>
        <begin position="427"/>
        <end position="437"/>
    </location>
</feature>
<keyword evidence="2 5" id="KW-0547">Nucleotide-binding</keyword>
<accession>A0ABV6Z1D8</accession>
<dbReference type="EC" id="2.7.11.1" evidence="9"/>
<evidence type="ECO:0000256" key="7">
    <source>
        <dbReference type="SAM" id="Phobius"/>
    </source>
</evidence>
<dbReference type="Pfam" id="PF00069">
    <property type="entry name" value="Pkinase"/>
    <property type="match status" value="1"/>
</dbReference>
<dbReference type="InterPro" id="IPR017441">
    <property type="entry name" value="Protein_kinase_ATP_BS"/>
</dbReference>
<dbReference type="CDD" id="cd14014">
    <property type="entry name" value="STKc_PknB_like"/>
    <property type="match status" value="1"/>
</dbReference>
<feature type="binding site" evidence="5">
    <location>
        <position position="57"/>
    </location>
    <ligand>
        <name>ATP</name>
        <dbReference type="ChEBI" id="CHEBI:30616"/>
    </ligand>
</feature>
<feature type="compositionally biased region" description="Polar residues" evidence="6">
    <location>
        <begin position="323"/>
        <end position="344"/>
    </location>
</feature>
<feature type="region of interest" description="Disordered" evidence="6">
    <location>
        <begin position="385"/>
        <end position="448"/>
    </location>
</feature>
<dbReference type="Gene3D" id="3.30.200.20">
    <property type="entry name" value="Phosphorylase Kinase, domain 1"/>
    <property type="match status" value="1"/>
</dbReference>
<reference evidence="9 10" key="1">
    <citation type="submission" date="2024-09" db="EMBL/GenBank/DDBJ databases">
        <title>Laminarin stimulates single cell rates of sulfate reduction while oxygen inhibits transcriptomic activity in coastal marine sediment.</title>
        <authorList>
            <person name="Lindsay M."/>
            <person name="Orcutt B."/>
            <person name="Emerson D."/>
            <person name="Stepanauskas R."/>
            <person name="D'Angelo T."/>
        </authorList>
    </citation>
    <scope>NUCLEOTIDE SEQUENCE [LARGE SCALE GENOMIC DNA]</scope>
    <source>
        <strain evidence="9">SAG AM-311-K15</strain>
    </source>
</reference>
<keyword evidence="7" id="KW-0472">Membrane</keyword>
<dbReference type="GO" id="GO:0004674">
    <property type="term" value="F:protein serine/threonine kinase activity"/>
    <property type="evidence" value="ECO:0007669"/>
    <property type="project" value="UniProtKB-EC"/>
</dbReference>
<evidence type="ECO:0000313" key="10">
    <source>
        <dbReference type="Proteomes" id="UP001594351"/>
    </source>
</evidence>
<evidence type="ECO:0000256" key="3">
    <source>
        <dbReference type="ARBA" id="ARBA00022777"/>
    </source>
</evidence>
<keyword evidence="7" id="KW-1133">Transmembrane helix</keyword>
<evidence type="ECO:0000256" key="5">
    <source>
        <dbReference type="PROSITE-ProRule" id="PRU10141"/>
    </source>
</evidence>
<evidence type="ECO:0000256" key="1">
    <source>
        <dbReference type="ARBA" id="ARBA00022679"/>
    </source>
</evidence>
<dbReference type="Gene3D" id="1.10.510.10">
    <property type="entry name" value="Transferase(Phosphotransferase) domain 1"/>
    <property type="match status" value="1"/>
</dbReference>
<evidence type="ECO:0000259" key="8">
    <source>
        <dbReference type="PROSITE" id="PS50011"/>
    </source>
</evidence>
<dbReference type="InterPro" id="IPR011009">
    <property type="entry name" value="Kinase-like_dom_sf"/>
</dbReference>
<feature type="region of interest" description="Disordered" evidence="6">
    <location>
        <begin position="298"/>
        <end position="352"/>
    </location>
</feature>
<dbReference type="Proteomes" id="UP001594351">
    <property type="component" value="Unassembled WGS sequence"/>
</dbReference>
<gene>
    <name evidence="9" type="ORF">ACFL27_18935</name>
</gene>
<evidence type="ECO:0000256" key="4">
    <source>
        <dbReference type="ARBA" id="ARBA00022840"/>
    </source>
</evidence>
<keyword evidence="4 5" id="KW-0067">ATP-binding</keyword>
<evidence type="ECO:0000313" key="9">
    <source>
        <dbReference type="EMBL" id="MFC1852277.1"/>
    </source>
</evidence>
<feature type="compositionally biased region" description="Polar residues" evidence="6">
    <location>
        <begin position="300"/>
        <end position="315"/>
    </location>
</feature>
<feature type="transmembrane region" description="Helical" evidence="7">
    <location>
        <begin position="360"/>
        <end position="379"/>
    </location>
</feature>
<keyword evidence="1 9" id="KW-0808">Transferase</keyword>
<dbReference type="InterPro" id="IPR000719">
    <property type="entry name" value="Prot_kinase_dom"/>
</dbReference>
<feature type="compositionally biased region" description="Pro residues" evidence="6">
    <location>
        <begin position="526"/>
        <end position="544"/>
    </location>
</feature>
<evidence type="ECO:0000256" key="2">
    <source>
        <dbReference type="ARBA" id="ARBA00022741"/>
    </source>
</evidence>
<dbReference type="InterPro" id="IPR008271">
    <property type="entry name" value="Ser/Thr_kinase_AS"/>
</dbReference>
<protein>
    <submittedName>
        <fullName evidence="9">Serine/threonine-protein kinase</fullName>
        <ecNumber evidence="9">2.7.11.1</ecNumber>
    </submittedName>
</protein>
<keyword evidence="3 9" id="KW-0418">Kinase</keyword>
<comment type="caution">
    <text evidence="9">The sequence shown here is derived from an EMBL/GenBank/DDBJ whole genome shotgun (WGS) entry which is preliminary data.</text>
</comment>
<feature type="compositionally biased region" description="Polar residues" evidence="6">
    <location>
        <begin position="385"/>
        <end position="396"/>
    </location>
</feature>
<feature type="region of interest" description="Disordered" evidence="6">
    <location>
        <begin position="499"/>
        <end position="544"/>
    </location>
</feature>
<proteinExistence type="predicted"/>
<dbReference type="SMART" id="SM00220">
    <property type="entry name" value="S_TKc"/>
    <property type="match status" value="1"/>
</dbReference>
<dbReference type="PANTHER" id="PTHR43289">
    <property type="entry name" value="MITOGEN-ACTIVATED PROTEIN KINASE KINASE KINASE 20-RELATED"/>
    <property type="match status" value="1"/>
</dbReference>
<organism evidence="9 10">
    <name type="scientific">candidate division CSSED10-310 bacterium</name>
    <dbReference type="NCBI Taxonomy" id="2855610"/>
    <lineage>
        <taxon>Bacteria</taxon>
        <taxon>Bacteria division CSSED10-310</taxon>
    </lineage>
</organism>
<feature type="compositionally biased region" description="Polar residues" evidence="6">
    <location>
        <begin position="500"/>
        <end position="509"/>
    </location>
</feature>
<dbReference type="PROSITE" id="PS00108">
    <property type="entry name" value="PROTEIN_KINASE_ST"/>
    <property type="match status" value="1"/>
</dbReference>
<evidence type="ECO:0000256" key="6">
    <source>
        <dbReference type="SAM" id="MobiDB-lite"/>
    </source>
</evidence>
<dbReference type="EMBL" id="JBHPBY010000291">
    <property type="protein sequence ID" value="MFC1852277.1"/>
    <property type="molecule type" value="Genomic_DNA"/>
</dbReference>
<dbReference type="PANTHER" id="PTHR43289:SF6">
    <property type="entry name" value="SERINE_THREONINE-PROTEIN KINASE NEKL-3"/>
    <property type="match status" value="1"/>
</dbReference>
<dbReference type="PROSITE" id="PS00107">
    <property type="entry name" value="PROTEIN_KINASE_ATP"/>
    <property type="match status" value="1"/>
</dbReference>
<feature type="domain" description="Protein kinase" evidence="8">
    <location>
        <begin position="28"/>
        <end position="294"/>
    </location>
</feature>
<dbReference type="PROSITE" id="PS50011">
    <property type="entry name" value="PROTEIN_KINASE_DOM"/>
    <property type="match status" value="1"/>
</dbReference>
<dbReference type="SUPFAM" id="SSF56112">
    <property type="entry name" value="Protein kinase-like (PK-like)"/>
    <property type="match status" value="1"/>
</dbReference>
<name>A0ABV6Z1D8_UNCC1</name>